<feature type="transmembrane region" description="Helical" evidence="1">
    <location>
        <begin position="135"/>
        <end position="153"/>
    </location>
</feature>
<reference evidence="3 4" key="1">
    <citation type="submission" date="2019-10" db="EMBL/GenBank/DDBJ databases">
        <title>Whole-genome sequence of the extremophile Heliorestis acidaminivorans DSM 24790.</title>
        <authorList>
            <person name="Kyndt J.A."/>
            <person name="Meyer T.E."/>
        </authorList>
    </citation>
    <scope>NUCLEOTIDE SEQUENCE [LARGE SCALE GENOMIC DNA]</scope>
    <source>
        <strain evidence="3 4">DSM 24790</strain>
    </source>
</reference>
<name>A0A6I0EVN8_9FIRM</name>
<dbReference type="EMBL" id="WBXO01000008">
    <property type="protein sequence ID" value="KAB2951988.1"/>
    <property type="molecule type" value="Genomic_DNA"/>
</dbReference>
<dbReference type="GO" id="GO:0016020">
    <property type="term" value="C:membrane"/>
    <property type="evidence" value="ECO:0007669"/>
    <property type="project" value="InterPro"/>
</dbReference>
<feature type="transmembrane region" description="Helical" evidence="1">
    <location>
        <begin position="87"/>
        <end position="114"/>
    </location>
</feature>
<protein>
    <recommendedName>
        <fullName evidence="2">Prepilin type IV endopeptidase peptidase domain-containing protein</fullName>
    </recommendedName>
</protein>
<keyword evidence="1" id="KW-0472">Membrane</keyword>
<organism evidence="3 4">
    <name type="scientific">Heliorestis acidaminivorans</name>
    <dbReference type="NCBI Taxonomy" id="553427"/>
    <lineage>
        <taxon>Bacteria</taxon>
        <taxon>Bacillati</taxon>
        <taxon>Bacillota</taxon>
        <taxon>Clostridia</taxon>
        <taxon>Eubacteriales</taxon>
        <taxon>Heliobacteriaceae</taxon>
        <taxon>Heliorestis</taxon>
    </lineage>
</organism>
<proteinExistence type="predicted"/>
<evidence type="ECO:0000313" key="4">
    <source>
        <dbReference type="Proteomes" id="UP000468766"/>
    </source>
</evidence>
<keyword evidence="4" id="KW-1185">Reference proteome</keyword>
<evidence type="ECO:0000256" key="1">
    <source>
        <dbReference type="SAM" id="Phobius"/>
    </source>
</evidence>
<feature type="transmembrane region" description="Helical" evidence="1">
    <location>
        <begin position="27"/>
        <end position="45"/>
    </location>
</feature>
<keyword evidence="1" id="KW-0812">Transmembrane</keyword>
<dbReference type="AlphaFoldDB" id="A0A6I0EVN8"/>
<dbReference type="OrthoDB" id="5508079at2"/>
<dbReference type="InterPro" id="IPR000045">
    <property type="entry name" value="Prepilin_IV_endopep_pep"/>
</dbReference>
<comment type="caution">
    <text evidence="3">The sequence shown here is derived from an EMBL/GenBank/DDBJ whole genome shotgun (WGS) entry which is preliminary data.</text>
</comment>
<gene>
    <name evidence="3" type="ORF">F9B85_10555</name>
</gene>
<evidence type="ECO:0000259" key="2">
    <source>
        <dbReference type="Pfam" id="PF01478"/>
    </source>
</evidence>
<dbReference type="Pfam" id="PF01478">
    <property type="entry name" value="Peptidase_A24"/>
    <property type="match status" value="1"/>
</dbReference>
<evidence type="ECO:0000313" key="3">
    <source>
        <dbReference type="EMBL" id="KAB2951988.1"/>
    </source>
</evidence>
<dbReference type="GO" id="GO:0004190">
    <property type="term" value="F:aspartic-type endopeptidase activity"/>
    <property type="evidence" value="ECO:0007669"/>
    <property type="project" value="InterPro"/>
</dbReference>
<keyword evidence="1" id="KW-1133">Transmembrane helix</keyword>
<dbReference type="Gene3D" id="1.20.120.1220">
    <property type="match status" value="1"/>
</dbReference>
<feature type="transmembrane region" description="Helical" evidence="1">
    <location>
        <begin position="57"/>
        <end position="75"/>
    </location>
</feature>
<accession>A0A6I0EVN8</accession>
<sequence>MIFTIKSVLLFLGLFIAALIDKKTFTIPNWLTITMIVVGLFFGFLPEGSFSVEAGLIRFFETILIFGMVLLPFLFKVPWLLPGGDGKLFIAITAFNGITLSVYAVLAGLILAIMEALLINWRRNLSFKEFRQLQIPLAPSILLGTIVIFIYTVY</sequence>
<dbReference type="Proteomes" id="UP000468766">
    <property type="component" value="Unassembled WGS sequence"/>
</dbReference>
<feature type="domain" description="Prepilin type IV endopeptidase peptidase" evidence="2">
    <location>
        <begin position="9"/>
        <end position="114"/>
    </location>
</feature>
<dbReference type="RefSeq" id="WP_151620707.1">
    <property type="nucleotide sequence ID" value="NZ_WBXO01000008.1"/>
</dbReference>